<evidence type="ECO:0000256" key="5">
    <source>
        <dbReference type="ARBA" id="ARBA00023136"/>
    </source>
</evidence>
<comment type="similarity">
    <text evidence="1 6">Belongs to the copper transporter (Ctr) (TC 1.A.56) family. SLC31A subfamily.</text>
</comment>
<gene>
    <name evidence="7" type="ORF">C2S53_005219</name>
</gene>
<comment type="caution">
    <text evidence="7">The sequence shown here is derived from an EMBL/GenBank/DDBJ whole genome shotgun (WGS) entry which is preliminary data.</text>
</comment>
<name>A0AAD4JMK0_PERFH</name>
<dbReference type="PANTHER" id="PTHR12483">
    <property type="entry name" value="SOLUTE CARRIER FAMILY 31 COPPER TRANSPORTERS"/>
    <property type="match status" value="1"/>
</dbReference>
<dbReference type="GO" id="GO:0005375">
    <property type="term" value="F:copper ion transmembrane transporter activity"/>
    <property type="evidence" value="ECO:0007669"/>
    <property type="project" value="UniProtKB-UniRule"/>
</dbReference>
<dbReference type="PANTHER" id="PTHR12483:SF117">
    <property type="entry name" value="COPPER TRANSPORTER 3"/>
    <property type="match status" value="1"/>
</dbReference>
<evidence type="ECO:0000256" key="4">
    <source>
        <dbReference type="ARBA" id="ARBA00022989"/>
    </source>
</evidence>
<keyword evidence="3 6" id="KW-0187">Copper transport</keyword>
<dbReference type="InterPro" id="IPR007274">
    <property type="entry name" value="Cop_transporter"/>
</dbReference>
<dbReference type="Proteomes" id="UP001190926">
    <property type="component" value="Unassembled WGS sequence"/>
</dbReference>
<evidence type="ECO:0000256" key="2">
    <source>
        <dbReference type="ARBA" id="ARBA00022692"/>
    </source>
</evidence>
<comment type="subcellular location">
    <subcellularLocation>
        <location evidence="6">Membrane</location>
        <topology evidence="6">Multi-pass membrane protein</topology>
    </subcellularLocation>
</comment>
<proteinExistence type="inferred from homology"/>
<keyword evidence="6" id="KW-0186">Copper</keyword>
<feature type="transmembrane region" description="Helical" evidence="6">
    <location>
        <begin position="89"/>
        <end position="108"/>
    </location>
</feature>
<evidence type="ECO:0000313" key="7">
    <source>
        <dbReference type="EMBL" id="KAH6836600.1"/>
    </source>
</evidence>
<feature type="transmembrane region" description="Helical" evidence="6">
    <location>
        <begin position="55"/>
        <end position="77"/>
    </location>
</feature>
<reference evidence="7 8" key="1">
    <citation type="journal article" date="2021" name="Nat. Commun.">
        <title>Incipient diploidization of the medicinal plant Perilla within 10,000 years.</title>
        <authorList>
            <person name="Zhang Y."/>
            <person name="Shen Q."/>
            <person name="Leng L."/>
            <person name="Zhang D."/>
            <person name="Chen S."/>
            <person name="Shi Y."/>
            <person name="Ning Z."/>
            <person name="Chen S."/>
        </authorList>
    </citation>
    <scope>NUCLEOTIDE SEQUENCE [LARGE SCALE GENOMIC DNA]</scope>
    <source>
        <strain evidence="8">cv. PC099</strain>
    </source>
</reference>
<keyword evidence="6" id="KW-0406">Ion transport</keyword>
<dbReference type="AlphaFoldDB" id="A0AAD4JMK0"/>
<dbReference type="Pfam" id="PF04145">
    <property type="entry name" value="Ctr"/>
    <property type="match status" value="2"/>
</dbReference>
<evidence type="ECO:0000256" key="1">
    <source>
        <dbReference type="ARBA" id="ARBA00006921"/>
    </source>
</evidence>
<feature type="transmembrane region" description="Helical" evidence="6">
    <location>
        <begin position="114"/>
        <end position="133"/>
    </location>
</feature>
<sequence>MDPNMMMPPPSPSTDGHGDHDHTMMGSMVMSHMTFYWGKNSEILFSGWPGTRTGMYVLALFLVFVLAFGVELLSWYVQRAEKAGGGVAAGLFRTVVHGLRIGLAYLLMLAVMSFNVGVFVVAVVGHSLGFLVFGSRVFKKFSADSDKAAYGNRVFERMLSVNSPSLH</sequence>
<dbReference type="EMBL" id="SDAM02000019">
    <property type="protein sequence ID" value="KAH6836600.1"/>
    <property type="molecule type" value="Genomic_DNA"/>
</dbReference>
<protein>
    <recommendedName>
        <fullName evidence="6">Copper transport protein</fullName>
    </recommendedName>
</protein>
<evidence type="ECO:0000256" key="3">
    <source>
        <dbReference type="ARBA" id="ARBA00022796"/>
    </source>
</evidence>
<keyword evidence="8" id="KW-1185">Reference proteome</keyword>
<evidence type="ECO:0000256" key="6">
    <source>
        <dbReference type="RuleBase" id="RU367022"/>
    </source>
</evidence>
<organism evidence="7 8">
    <name type="scientific">Perilla frutescens var. hirtella</name>
    <name type="common">Perilla citriodora</name>
    <name type="synonym">Perilla setoyensis</name>
    <dbReference type="NCBI Taxonomy" id="608512"/>
    <lineage>
        <taxon>Eukaryota</taxon>
        <taxon>Viridiplantae</taxon>
        <taxon>Streptophyta</taxon>
        <taxon>Embryophyta</taxon>
        <taxon>Tracheophyta</taxon>
        <taxon>Spermatophyta</taxon>
        <taxon>Magnoliopsida</taxon>
        <taxon>eudicotyledons</taxon>
        <taxon>Gunneridae</taxon>
        <taxon>Pentapetalae</taxon>
        <taxon>asterids</taxon>
        <taxon>lamiids</taxon>
        <taxon>Lamiales</taxon>
        <taxon>Lamiaceae</taxon>
        <taxon>Nepetoideae</taxon>
        <taxon>Elsholtzieae</taxon>
        <taxon>Perilla</taxon>
    </lineage>
</organism>
<keyword evidence="6" id="KW-0813">Transport</keyword>
<evidence type="ECO:0000313" key="8">
    <source>
        <dbReference type="Proteomes" id="UP001190926"/>
    </source>
</evidence>
<accession>A0AAD4JMK0</accession>
<dbReference type="GO" id="GO:0005886">
    <property type="term" value="C:plasma membrane"/>
    <property type="evidence" value="ECO:0007669"/>
    <property type="project" value="TreeGrafter"/>
</dbReference>
<keyword evidence="4 6" id="KW-1133">Transmembrane helix</keyword>
<keyword evidence="2 6" id="KW-0812">Transmembrane</keyword>
<keyword evidence="5 6" id="KW-0472">Membrane</keyword>